<evidence type="ECO:0000313" key="4">
    <source>
        <dbReference type="Proteomes" id="UP000284495"/>
    </source>
</evidence>
<dbReference type="PANTHER" id="PTHR43685">
    <property type="entry name" value="GLYCOSYLTRANSFERASE"/>
    <property type="match status" value="1"/>
</dbReference>
<feature type="domain" description="Glycosyltransferase 2-like" evidence="2">
    <location>
        <begin position="5"/>
        <end position="99"/>
    </location>
</feature>
<dbReference type="Pfam" id="PF00535">
    <property type="entry name" value="Glycos_transf_2"/>
    <property type="match status" value="1"/>
</dbReference>
<dbReference type="CDD" id="cd00761">
    <property type="entry name" value="Glyco_tranf_GTA_type"/>
    <property type="match status" value="1"/>
</dbReference>
<dbReference type="SUPFAM" id="SSF53448">
    <property type="entry name" value="Nucleotide-diphospho-sugar transferases"/>
    <property type="match status" value="1"/>
</dbReference>
<dbReference type="InterPro" id="IPR029044">
    <property type="entry name" value="Nucleotide-diphossugar_trans"/>
</dbReference>
<evidence type="ECO:0000313" key="3">
    <source>
        <dbReference type="EMBL" id="RHL34296.1"/>
    </source>
</evidence>
<proteinExistence type="predicted"/>
<dbReference type="GO" id="GO:0016740">
    <property type="term" value="F:transferase activity"/>
    <property type="evidence" value="ECO:0007669"/>
    <property type="project" value="UniProtKB-KW"/>
</dbReference>
<evidence type="ECO:0000256" key="1">
    <source>
        <dbReference type="SAM" id="Phobius"/>
    </source>
</evidence>
<dbReference type="InterPro" id="IPR001173">
    <property type="entry name" value="Glyco_trans_2-like"/>
</dbReference>
<keyword evidence="1" id="KW-0812">Transmembrane</keyword>
<dbReference type="Gene3D" id="3.90.550.10">
    <property type="entry name" value="Spore Coat Polysaccharide Biosynthesis Protein SpsA, Chain A"/>
    <property type="match status" value="1"/>
</dbReference>
<reference evidence="3 4" key="1">
    <citation type="submission" date="2018-08" db="EMBL/GenBank/DDBJ databases">
        <title>A genome reference for cultivated species of the human gut microbiota.</title>
        <authorList>
            <person name="Zou Y."/>
            <person name="Xue W."/>
            <person name="Luo G."/>
        </authorList>
    </citation>
    <scope>NUCLEOTIDE SEQUENCE [LARGE SCALE GENOMIC DNA]</scope>
    <source>
        <strain evidence="3 4">AF38-2</strain>
    </source>
</reference>
<dbReference type="RefSeq" id="WP_118219917.1">
    <property type="nucleotide sequence ID" value="NZ_JAQEAW010000026.1"/>
</dbReference>
<sequence length="356" mass="41962">MIDVSIIIPIYNRESTLGYCLDSVANIRYKNYEIILIDDGSTDGSATLCKEFCKTHLEAQYYYKKNGGVSSARNLGIEKAKGKWITFVDSDDAVRPEHLDIVSFKANYDKDWLIESFSPIHENDISKGNIELRPLSDLREESFAPAVYYFKDLLQTDTQMFSVCGKFFRSEICYQHHISFRKDVNFGEDQIFILDYLRYIKNMVHYPKMYTYVQVDRLIVGKGQRLTSKVLPLEEYYNAIYQNYEAFRTLDSLAENYNISYCVNNLVYGMTTFALINYCRRKHACLLKTGELIAFMRNSVRPLFISVLPYKRYIKEQQKYYIYVIYSLIAFDHCWIALALCYSYCWYRSLKSKIRF</sequence>
<dbReference type="InterPro" id="IPR050834">
    <property type="entry name" value="Glycosyltransf_2"/>
</dbReference>
<dbReference type="PANTHER" id="PTHR43685:SF2">
    <property type="entry name" value="GLYCOSYLTRANSFERASE 2-LIKE DOMAIN-CONTAINING PROTEIN"/>
    <property type="match status" value="1"/>
</dbReference>
<dbReference type="EMBL" id="QROO01000029">
    <property type="protein sequence ID" value="RHL34296.1"/>
    <property type="molecule type" value="Genomic_DNA"/>
</dbReference>
<keyword evidence="1" id="KW-0472">Membrane</keyword>
<protein>
    <submittedName>
        <fullName evidence="3">Glycosyltransferase family 2 protein</fullName>
    </submittedName>
</protein>
<comment type="caution">
    <text evidence="3">The sequence shown here is derived from an EMBL/GenBank/DDBJ whole genome shotgun (WGS) entry which is preliminary data.</text>
</comment>
<evidence type="ECO:0000259" key="2">
    <source>
        <dbReference type="Pfam" id="PF00535"/>
    </source>
</evidence>
<accession>A0A415KDD0</accession>
<name>A0A415KDD0_9BACE</name>
<feature type="transmembrane region" description="Helical" evidence="1">
    <location>
        <begin position="320"/>
        <end position="347"/>
    </location>
</feature>
<keyword evidence="3" id="KW-0808">Transferase</keyword>
<keyword evidence="1" id="KW-1133">Transmembrane helix</keyword>
<dbReference type="AlphaFoldDB" id="A0A415KDD0"/>
<organism evidence="3 4">
    <name type="scientific">Bacteroides xylanisolvens</name>
    <dbReference type="NCBI Taxonomy" id="371601"/>
    <lineage>
        <taxon>Bacteria</taxon>
        <taxon>Pseudomonadati</taxon>
        <taxon>Bacteroidota</taxon>
        <taxon>Bacteroidia</taxon>
        <taxon>Bacteroidales</taxon>
        <taxon>Bacteroidaceae</taxon>
        <taxon>Bacteroides</taxon>
    </lineage>
</organism>
<gene>
    <name evidence="3" type="ORF">DW027_19440</name>
</gene>
<dbReference type="Proteomes" id="UP000284495">
    <property type="component" value="Unassembled WGS sequence"/>
</dbReference>